<dbReference type="FunFam" id="3.40.50.970:FF:000013">
    <property type="entry name" value="Pyruvate dehydrogenase E1 component subunit alpha"/>
    <property type="match status" value="1"/>
</dbReference>
<dbReference type="InterPro" id="IPR029061">
    <property type="entry name" value="THDP-binding"/>
</dbReference>
<keyword evidence="6 10" id="KW-0560">Oxidoreductase</keyword>
<evidence type="ECO:0000256" key="1">
    <source>
        <dbReference type="ARBA" id="ARBA00001964"/>
    </source>
</evidence>
<dbReference type="GO" id="GO:0006086">
    <property type="term" value="P:pyruvate decarboxylation to acetyl-CoA"/>
    <property type="evidence" value="ECO:0007669"/>
    <property type="project" value="InterPro"/>
</dbReference>
<keyword evidence="5" id="KW-0809">Transit peptide</keyword>
<evidence type="ECO:0000256" key="5">
    <source>
        <dbReference type="ARBA" id="ARBA00022946"/>
    </source>
</evidence>
<dbReference type="NCBIfam" id="TIGR03182">
    <property type="entry name" value="PDH_E1_alph_y"/>
    <property type="match status" value="1"/>
</dbReference>
<dbReference type="InterPro" id="IPR036084">
    <property type="entry name" value="Ser_inhib-like_sf"/>
</dbReference>
<dbReference type="Gene3D" id="3.40.50.970">
    <property type="match status" value="1"/>
</dbReference>
<dbReference type="PANTHER" id="PTHR11516">
    <property type="entry name" value="PYRUVATE DEHYDROGENASE E1 COMPONENT, ALPHA SUBUNIT BACTERIAL AND ORGANELLAR"/>
    <property type="match status" value="1"/>
</dbReference>
<proteinExistence type="predicted"/>
<accession>A0A915LEK8</accession>
<reference evidence="14" key="1">
    <citation type="submission" date="2022-11" db="UniProtKB">
        <authorList>
            <consortium name="WormBaseParasite"/>
        </authorList>
    </citation>
    <scope>IDENTIFICATION</scope>
</reference>
<organism evidence="13 14">
    <name type="scientific">Meloidogyne javanica</name>
    <name type="common">Root-knot nematode worm</name>
    <dbReference type="NCBI Taxonomy" id="6303"/>
    <lineage>
        <taxon>Eukaryota</taxon>
        <taxon>Metazoa</taxon>
        <taxon>Ecdysozoa</taxon>
        <taxon>Nematoda</taxon>
        <taxon>Chromadorea</taxon>
        <taxon>Rhabditida</taxon>
        <taxon>Tylenchina</taxon>
        <taxon>Tylenchomorpha</taxon>
        <taxon>Tylenchoidea</taxon>
        <taxon>Meloidogynidae</taxon>
        <taxon>Meloidogyninae</taxon>
        <taxon>Meloidogyne</taxon>
        <taxon>Meloidogyne incognita group</taxon>
    </lineage>
</organism>
<evidence type="ECO:0000259" key="11">
    <source>
        <dbReference type="Pfam" id="PF00676"/>
    </source>
</evidence>
<comment type="subcellular location">
    <subcellularLocation>
        <location evidence="2">Mitochondrion matrix</location>
    </subcellularLocation>
</comment>
<dbReference type="GO" id="GO:0004739">
    <property type="term" value="F:pyruvate dehydrogenase (acetyl-transferring) activity"/>
    <property type="evidence" value="ECO:0007669"/>
    <property type="project" value="UniProtKB-UniRule"/>
</dbReference>
<evidence type="ECO:0000256" key="4">
    <source>
        <dbReference type="ARBA" id="ARBA00022900"/>
    </source>
</evidence>
<dbReference type="Pfam" id="PF01826">
    <property type="entry name" value="TIL"/>
    <property type="match status" value="1"/>
</dbReference>
<sequence>MQTIRRMETTASNLYKEKKIRGFCHLYSGQEACAIGTYAAMDREDAVITAYRCHGWTYIMGAPVVDVISELTGRISGNVYGKGGSMHMYARNFFGGNGIVGAQIPIGAGIAFAMKYRDQKNICLTLYGDGAANQGQLFESANMAKLWNLPVVFICENNGFGMGTSVERASASTDYYTRGDYVPGIWVDAMDVLTVREAIRFAKEWCNADNGPLMVEFATYRYYGHSMSDPGTSYRTRDEIQEVRKTRDPITGFRDRILTAGLVTEEELKGIEKEVRQEVDEATKMALSEGVLPPEALYSDLYANTPPQMVRGTTFDKSTVQQYATTAELLGKMGRPTKEKQEELKEENKLISSTKIALNKDKEILNNNNCTDPLREFHNCGSICPISCFSKNNLFKCPQQEQCMKGCFCRLPFVLLDYSKPFNSPCVLPSECPLLSFTSDLNKWNNGGACPAGCGRLLLPFPNNLDDDNNNSCSPNCVPG</sequence>
<dbReference type="InterPro" id="IPR002919">
    <property type="entry name" value="TIL_dom"/>
</dbReference>
<evidence type="ECO:0000256" key="7">
    <source>
        <dbReference type="ARBA" id="ARBA00023052"/>
    </source>
</evidence>
<evidence type="ECO:0000256" key="10">
    <source>
        <dbReference type="RuleBase" id="RU361139"/>
    </source>
</evidence>
<dbReference type="AlphaFoldDB" id="A0A915LEK8"/>
<dbReference type="InterPro" id="IPR001017">
    <property type="entry name" value="DH_E1"/>
</dbReference>
<keyword evidence="7 10" id="KW-0786">Thiamine pyrophosphate</keyword>
<dbReference type="GO" id="GO:0005759">
    <property type="term" value="C:mitochondrial matrix"/>
    <property type="evidence" value="ECO:0007669"/>
    <property type="project" value="UniProtKB-SubCell"/>
</dbReference>
<evidence type="ECO:0000256" key="2">
    <source>
        <dbReference type="ARBA" id="ARBA00004305"/>
    </source>
</evidence>
<evidence type="ECO:0000313" key="14">
    <source>
        <dbReference type="WBParaSite" id="scaffold11085_cov251.g15308"/>
    </source>
</evidence>
<protein>
    <recommendedName>
        <fullName evidence="10">Pyruvate dehydrogenase E1 component subunit alpha</fullName>
        <ecNumber evidence="10">1.2.4.1</ecNumber>
    </recommendedName>
</protein>
<dbReference type="Gene3D" id="2.10.25.10">
    <property type="entry name" value="Laminin"/>
    <property type="match status" value="1"/>
</dbReference>
<dbReference type="EC" id="1.2.4.1" evidence="10"/>
<name>A0A915LEK8_MELJA</name>
<dbReference type="CDD" id="cd19941">
    <property type="entry name" value="TIL"/>
    <property type="match status" value="1"/>
</dbReference>
<dbReference type="PANTHER" id="PTHR11516:SF60">
    <property type="entry name" value="PYRUVATE DEHYDROGENASE E1 COMPONENT SUBUNIT ALPHA"/>
    <property type="match status" value="1"/>
</dbReference>
<comment type="function">
    <text evidence="10">The pyruvate dehydrogenase complex catalyzes the overall conversion of pyruvate to acetyl-CoA and CO(2).</text>
</comment>
<evidence type="ECO:0000256" key="3">
    <source>
        <dbReference type="ARBA" id="ARBA00022553"/>
    </source>
</evidence>
<dbReference type="SUPFAM" id="SSF57567">
    <property type="entry name" value="Serine protease inhibitors"/>
    <property type="match status" value="1"/>
</dbReference>
<evidence type="ECO:0000256" key="9">
    <source>
        <dbReference type="ARBA" id="ARBA00051231"/>
    </source>
</evidence>
<dbReference type="InterPro" id="IPR017597">
    <property type="entry name" value="Pyrv_DH_E1_asu_subgrp-y"/>
</dbReference>
<dbReference type="InterPro" id="IPR050642">
    <property type="entry name" value="PDH_E1_Alpha_Subunit"/>
</dbReference>
<evidence type="ECO:0000259" key="12">
    <source>
        <dbReference type="Pfam" id="PF01826"/>
    </source>
</evidence>
<keyword evidence="4" id="KW-0722">Serine protease inhibitor</keyword>
<evidence type="ECO:0000313" key="13">
    <source>
        <dbReference type="Proteomes" id="UP000887561"/>
    </source>
</evidence>
<comment type="cofactor">
    <cofactor evidence="1 10">
        <name>thiamine diphosphate</name>
        <dbReference type="ChEBI" id="CHEBI:58937"/>
    </cofactor>
</comment>
<keyword evidence="4" id="KW-0646">Protease inhibitor</keyword>
<comment type="catalytic activity">
    <reaction evidence="9 10">
        <text>N(6)-[(R)-lipoyl]-L-lysyl-[protein] + pyruvate + H(+) = N(6)-[(R)-S(8)-acetyldihydrolipoyl]-L-lysyl-[protein] + CO2</text>
        <dbReference type="Rhea" id="RHEA:19189"/>
        <dbReference type="Rhea" id="RHEA-COMP:10474"/>
        <dbReference type="Rhea" id="RHEA-COMP:10478"/>
        <dbReference type="ChEBI" id="CHEBI:15361"/>
        <dbReference type="ChEBI" id="CHEBI:15378"/>
        <dbReference type="ChEBI" id="CHEBI:16526"/>
        <dbReference type="ChEBI" id="CHEBI:83099"/>
        <dbReference type="ChEBI" id="CHEBI:83111"/>
        <dbReference type="EC" id="1.2.4.1"/>
    </reaction>
</comment>
<dbReference type="GO" id="GO:0004867">
    <property type="term" value="F:serine-type endopeptidase inhibitor activity"/>
    <property type="evidence" value="ECO:0007669"/>
    <property type="project" value="UniProtKB-KW"/>
</dbReference>
<evidence type="ECO:0000256" key="6">
    <source>
        <dbReference type="ARBA" id="ARBA00023002"/>
    </source>
</evidence>
<dbReference type="Pfam" id="PF00676">
    <property type="entry name" value="E1_dh"/>
    <property type="match status" value="1"/>
</dbReference>
<keyword evidence="13" id="KW-1185">Reference proteome</keyword>
<dbReference type="CDD" id="cd02000">
    <property type="entry name" value="TPP_E1_PDC_ADC_BCADC"/>
    <property type="match status" value="1"/>
</dbReference>
<feature type="domain" description="TIL" evidence="12">
    <location>
        <begin position="375"/>
        <end position="432"/>
    </location>
</feature>
<dbReference type="WBParaSite" id="scaffold11085_cov251.g15308">
    <property type="protein sequence ID" value="scaffold11085_cov251.g15308"/>
    <property type="gene ID" value="scaffold11085_cov251.g15308"/>
</dbReference>
<feature type="domain" description="Dehydrogenase E1 component" evidence="11">
    <location>
        <begin position="1"/>
        <end position="294"/>
    </location>
</feature>
<dbReference type="SUPFAM" id="SSF52518">
    <property type="entry name" value="Thiamin diphosphate-binding fold (THDP-binding)"/>
    <property type="match status" value="1"/>
</dbReference>
<keyword evidence="3" id="KW-0597">Phosphoprotein</keyword>
<evidence type="ECO:0000256" key="8">
    <source>
        <dbReference type="ARBA" id="ARBA00023317"/>
    </source>
</evidence>
<keyword evidence="8 10" id="KW-0670">Pyruvate</keyword>
<dbReference type="Proteomes" id="UP000887561">
    <property type="component" value="Unplaced"/>
</dbReference>